<organism evidence="2 3">
    <name type="scientific">Dissostichus mawsoni</name>
    <name type="common">Antarctic cod</name>
    <dbReference type="NCBI Taxonomy" id="36200"/>
    <lineage>
        <taxon>Eukaryota</taxon>
        <taxon>Metazoa</taxon>
        <taxon>Chordata</taxon>
        <taxon>Craniata</taxon>
        <taxon>Vertebrata</taxon>
        <taxon>Euteleostomi</taxon>
        <taxon>Actinopterygii</taxon>
        <taxon>Neopterygii</taxon>
        <taxon>Teleostei</taxon>
        <taxon>Neoteleostei</taxon>
        <taxon>Acanthomorphata</taxon>
        <taxon>Eupercaria</taxon>
        <taxon>Perciformes</taxon>
        <taxon>Notothenioidei</taxon>
        <taxon>Nototheniidae</taxon>
        <taxon>Dissostichus</taxon>
    </lineage>
</organism>
<dbReference type="OrthoDB" id="8960801at2759"/>
<reference evidence="2 3" key="1">
    <citation type="submission" date="2020-03" db="EMBL/GenBank/DDBJ databases">
        <title>Dissostichus mawsoni Genome sequencing and assembly.</title>
        <authorList>
            <person name="Park H."/>
        </authorList>
    </citation>
    <scope>NUCLEOTIDE SEQUENCE [LARGE SCALE GENOMIC DNA]</scope>
    <source>
        <strain evidence="2">DM0001</strain>
        <tissue evidence="2">Muscle</tissue>
    </source>
</reference>
<protein>
    <submittedName>
        <fullName evidence="2">Uncharacterized protein</fullName>
    </submittedName>
</protein>
<evidence type="ECO:0000313" key="3">
    <source>
        <dbReference type="Proteomes" id="UP000518266"/>
    </source>
</evidence>
<proteinExistence type="predicted"/>
<name>A0A7J5Y8Q6_DISMA</name>
<keyword evidence="3" id="KW-1185">Reference proteome</keyword>
<dbReference type="EMBL" id="JAAKFY010000014">
    <property type="protein sequence ID" value="KAF3845852.1"/>
    <property type="molecule type" value="Genomic_DNA"/>
</dbReference>
<evidence type="ECO:0000313" key="2">
    <source>
        <dbReference type="EMBL" id="KAF3845852.1"/>
    </source>
</evidence>
<dbReference type="Proteomes" id="UP000518266">
    <property type="component" value="Unassembled WGS sequence"/>
</dbReference>
<feature type="coiled-coil region" evidence="1">
    <location>
        <begin position="141"/>
        <end position="186"/>
    </location>
</feature>
<evidence type="ECO:0000256" key="1">
    <source>
        <dbReference type="SAM" id="Coils"/>
    </source>
</evidence>
<accession>A0A7J5Y8Q6</accession>
<gene>
    <name evidence="2" type="ORF">F7725_002930</name>
</gene>
<comment type="caution">
    <text evidence="2">The sequence shown here is derived from an EMBL/GenBank/DDBJ whole genome shotgun (WGS) entry which is preliminary data.</text>
</comment>
<sequence>MLMKRFPIMPCCVNRCDKESERRGSVEAELRGAAADTLPELHKLRRDLTQRLTELQRQHQQDTRGLLAQASGGVAVEMQTAGSSDLIQQLEHLRRAGDTLLHQKQCYNTQVSLLSSPALTFDPRAGSEVIQAEVEELWRTAGGLEEELTQLQDLLVHLQQKADVLCRDLDSELQFAAQQAEEHQALLEVAGWRPR</sequence>
<keyword evidence="1" id="KW-0175">Coiled coil</keyword>
<dbReference type="AlphaFoldDB" id="A0A7J5Y8Q6"/>